<dbReference type="InterPro" id="IPR038501">
    <property type="entry name" value="Spore_GerAC_C_sf"/>
</dbReference>
<keyword evidence="5" id="KW-0472">Membrane</keyword>
<protein>
    <submittedName>
        <fullName evidence="10">Germination protein, Ger(X)C family</fullName>
    </submittedName>
</protein>
<dbReference type="InterPro" id="IPR057336">
    <property type="entry name" value="GerAC_N"/>
</dbReference>
<dbReference type="Gene3D" id="3.30.300.210">
    <property type="entry name" value="Nutrient germinant receptor protein C, domain 3"/>
    <property type="match status" value="1"/>
</dbReference>
<dbReference type="Pfam" id="PF25198">
    <property type="entry name" value="Spore_GerAC_N"/>
    <property type="match status" value="1"/>
</dbReference>
<dbReference type="RefSeq" id="WP_007061222.1">
    <property type="nucleotide sequence ID" value="NZ_ACVI01000035.1"/>
</dbReference>
<gene>
    <name evidence="10" type="ORF">CcarbDRAFT_2337</name>
</gene>
<comment type="similarity">
    <text evidence="2">Belongs to the GerABKC lipoprotein family.</text>
</comment>
<evidence type="ECO:0000259" key="9">
    <source>
        <dbReference type="Pfam" id="PF25198"/>
    </source>
</evidence>
<dbReference type="PANTHER" id="PTHR35789">
    <property type="entry name" value="SPORE GERMINATION PROTEIN B3"/>
    <property type="match status" value="1"/>
</dbReference>
<evidence type="ECO:0000256" key="3">
    <source>
        <dbReference type="ARBA" id="ARBA00022544"/>
    </source>
</evidence>
<evidence type="ECO:0000256" key="4">
    <source>
        <dbReference type="ARBA" id="ARBA00022729"/>
    </source>
</evidence>
<dbReference type="eggNOG" id="ENOG502ZAIE">
    <property type="taxonomic scope" value="Bacteria"/>
</dbReference>
<dbReference type="PATRIC" id="fig|536227.13.peg.2342"/>
<name>C6PU70_9CLOT</name>
<accession>C6PU70</accession>
<feature type="domain" description="Spore germination protein N-terminal" evidence="9">
    <location>
        <begin position="25"/>
        <end position="194"/>
    </location>
</feature>
<dbReference type="PANTHER" id="PTHR35789:SF1">
    <property type="entry name" value="SPORE GERMINATION PROTEIN B3"/>
    <property type="match status" value="1"/>
</dbReference>
<dbReference type="KEGG" id="cck:Ccar_11185"/>
<evidence type="ECO:0000256" key="1">
    <source>
        <dbReference type="ARBA" id="ARBA00004635"/>
    </source>
</evidence>
<evidence type="ECO:0000256" key="7">
    <source>
        <dbReference type="ARBA" id="ARBA00023288"/>
    </source>
</evidence>
<evidence type="ECO:0000259" key="8">
    <source>
        <dbReference type="Pfam" id="PF05504"/>
    </source>
</evidence>
<dbReference type="NCBIfam" id="TIGR02887">
    <property type="entry name" value="spore_ger_x_C"/>
    <property type="match status" value="1"/>
</dbReference>
<evidence type="ECO:0000313" key="11">
    <source>
        <dbReference type="Proteomes" id="UP000004198"/>
    </source>
</evidence>
<evidence type="ECO:0000256" key="2">
    <source>
        <dbReference type="ARBA" id="ARBA00007886"/>
    </source>
</evidence>
<feature type="domain" description="Spore germination GerAC-like C-terminal" evidence="8">
    <location>
        <begin position="207"/>
        <end position="373"/>
    </location>
</feature>
<dbReference type="OrthoDB" id="9816067at2"/>
<proteinExistence type="inferred from homology"/>
<dbReference type="Proteomes" id="UP000004198">
    <property type="component" value="Unassembled WGS sequence"/>
</dbReference>
<dbReference type="EMBL" id="ACVI01000035">
    <property type="protein sequence ID" value="EET87168.1"/>
    <property type="molecule type" value="Genomic_DNA"/>
</dbReference>
<keyword evidence="6" id="KW-0564">Palmitate</keyword>
<keyword evidence="7" id="KW-0449">Lipoprotein</keyword>
<evidence type="ECO:0000256" key="6">
    <source>
        <dbReference type="ARBA" id="ARBA00023139"/>
    </source>
</evidence>
<dbReference type="STRING" id="536227.Ccar_11185"/>
<comment type="subcellular location">
    <subcellularLocation>
        <location evidence="1">Membrane</location>
        <topology evidence="1">Lipid-anchor</topology>
    </subcellularLocation>
</comment>
<dbReference type="AlphaFoldDB" id="C6PU70"/>
<evidence type="ECO:0000256" key="5">
    <source>
        <dbReference type="ARBA" id="ARBA00023136"/>
    </source>
</evidence>
<dbReference type="InterPro" id="IPR046953">
    <property type="entry name" value="Spore_GerAC-like_C"/>
</dbReference>
<organism evidence="10 11">
    <name type="scientific">Clostridium carboxidivorans P7</name>
    <dbReference type="NCBI Taxonomy" id="536227"/>
    <lineage>
        <taxon>Bacteria</taxon>
        <taxon>Bacillati</taxon>
        <taxon>Bacillota</taxon>
        <taxon>Clostridia</taxon>
        <taxon>Eubacteriales</taxon>
        <taxon>Clostridiaceae</taxon>
        <taxon>Clostridium</taxon>
    </lineage>
</organism>
<dbReference type="GO" id="GO:0016020">
    <property type="term" value="C:membrane"/>
    <property type="evidence" value="ECO:0007669"/>
    <property type="project" value="UniProtKB-SubCell"/>
</dbReference>
<keyword evidence="3" id="KW-0309">Germination</keyword>
<sequence length="384" mass="43210">MKKIKIIVLTFIIFINSILAEGCWNYREIEKMSIVAGVAVDKGSKDQFQITVEIVQITPGKQSKMASKIITGEGKSMFDAARNIIALNGKRLYWSHTKVIIVSHQIASEDLTKVIDWYNRDAETREDVYMLISQRNSAKEIFNELNYTEQIKSFALNEMIQNQKSLSKAPTTDIMKFDIESTAKGISAVIPAVNIGETNGKAVPQVMGAAIIKKDRMVGFLNSEETQALLFIRNEVKGGILNVEMGENEASKVVSLEIFKNKTKIKPVIDGKDIKVNLEIDTIAAIDEVQGSESFIDDEERKKLEKFAESNLKKRIETVISKVQGQYDVDIFGFGAKLRENEIQVWNSVDDNWNEIFKHLKVNVKTTIHIKNSASLSKNIKEGD</sequence>
<comment type="caution">
    <text evidence="10">The sequence shown here is derived from an EMBL/GenBank/DDBJ whole genome shotgun (WGS) entry which is preliminary data.</text>
</comment>
<keyword evidence="4" id="KW-0732">Signal</keyword>
<reference evidence="10 11" key="1">
    <citation type="submission" date="2009-06" db="EMBL/GenBank/DDBJ databases">
        <title>The draft genome of Clostridium carboxidivorans P7.</title>
        <authorList>
            <consortium name="US DOE Joint Genome Institute (JGI-PGF)"/>
            <person name="Lucas S."/>
            <person name="Copeland A."/>
            <person name="Lapidus A."/>
            <person name="Glavina del Rio T."/>
            <person name="Tice H."/>
            <person name="Bruce D."/>
            <person name="Goodwin L."/>
            <person name="Pitluck S."/>
            <person name="Larimer F."/>
            <person name="Land M.L."/>
            <person name="Hauser L."/>
            <person name="Hemme C.L."/>
        </authorList>
    </citation>
    <scope>NUCLEOTIDE SEQUENCE [LARGE SCALE GENOMIC DNA]</scope>
    <source>
        <strain evidence="10 11">P7</strain>
    </source>
</reference>
<dbReference type="GO" id="GO:0009847">
    <property type="term" value="P:spore germination"/>
    <property type="evidence" value="ECO:0007669"/>
    <property type="project" value="InterPro"/>
</dbReference>
<evidence type="ECO:0000313" key="10">
    <source>
        <dbReference type="EMBL" id="EET87168.1"/>
    </source>
</evidence>
<dbReference type="InterPro" id="IPR008844">
    <property type="entry name" value="Spore_GerAC-like"/>
</dbReference>
<keyword evidence="11" id="KW-1185">Reference proteome</keyword>
<dbReference type="Gene3D" id="6.20.190.10">
    <property type="entry name" value="Nutrient germinant receptor protein C, domain 1"/>
    <property type="match status" value="1"/>
</dbReference>
<dbReference type="Pfam" id="PF05504">
    <property type="entry name" value="Spore_GerAC"/>
    <property type="match status" value="1"/>
</dbReference>